<evidence type="ECO:0000313" key="2">
    <source>
        <dbReference type="EMBL" id="HIU44684.1"/>
    </source>
</evidence>
<evidence type="ECO:0000313" key="3">
    <source>
        <dbReference type="Proteomes" id="UP000824070"/>
    </source>
</evidence>
<sequence>MKKNLAIACLSLSLLLCSCQGAKKPLLPSDLAEANAAAMPEEGDWTASAPSSLSNLDVVDNGLAKGCAIARDGDGLLAYSLINGEHIASFSETANYEVRSSALCGFLLYFQESNGGYSLVDGFGNKLHSSLSPFTFQENAHDEVVITDSGSLTYARYEKGKDAPSISNQSVFDSERWPSAIDGALLGLDGYRISFGDYYVYVIDERGEVHSSYPTPSFTVDGATAVAVDGKLLIQESYELPDDAKEYSYYQNGTKYDLRSLSFDLLSGDLKDINLDYLLGTYIGAYSSRKGKTDLAGVSIYEIRGSKAVMERKKVLINSSGKIIEEMDPYLFSGLYATDGGYYSSTLKMAFDRSMRLTADLSAYDSVTPIYGMDCYYAKDGEYASVLSSKGDVLISKGDYSLLSSQYSYDHAILINSLGTGYVYGNNGELQEIEGTLYPLVGSGVACAITSTEAKIMTPDETLLSLGLSGATASAGGASTINGQHMFVGLTTTSGTSYALLSR</sequence>
<proteinExistence type="predicted"/>
<evidence type="ECO:0000256" key="1">
    <source>
        <dbReference type="SAM" id="SignalP"/>
    </source>
</evidence>
<reference evidence="2" key="1">
    <citation type="submission" date="2020-10" db="EMBL/GenBank/DDBJ databases">
        <authorList>
            <person name="Gilroy R."/>
        </authorList>
    </citation>
    <scope>NUCLEOTIDE SEQUENCE</scope>
    <source>
        <strain evidence="2">ChiGjej1B1-22543</strain>
    </source>
</reference>
<reference evidence="2" key="2">
    <citation type="journal article" date="2021" name="PeerJ">
        <title>Extensive microbial diversity within the chicken gut microbiome revealed by metagenomics and culture.</title>
        <authorList>
            <person name="Gilroy R."/>
            <person name="Ravi A."/>
            <person name="Getino M."/>
            <person name="Pursley I."/>
            <person name="Horton D.L."/>
            <person name="Alikhan N.F."/>
            <person name="Baker D."/>
            <person name="Gharbi K."/>
            <person name="Hall N."/>
            <person name="Watson M."/>
            <person name="Adriaenssens E.M."/>
            <person name="Foster-Nyarko E."/>
            <person name="Jarju S."/>
            <person name="Secka A."/>
            <person name="Antonio M."/>
            <person name="Oren A."/>
            <person name="Chaudhuri R.R."/>
            <person name="La Ragione R."/>
            <person name="Hildebrand F."/>
            <person name="Pallen M.J."/>
        </authorList>
    </citation>
    <scope>NUCLEOTIDE SEQUENCE</scope>
    <source>
        <strain evidence="2">ChiGjej1B1-22543</strain>
    </source>
</reference>
<organism evidence="2 3">
    <name type="scientific">Candidatus Alloenteromonas pullicola</name>
    <dbReference type="NCBI Taxonomy" id="2840784"/>
    <lineage>
        <taxon>Bacteria</taxon>
        <taxon>Bacillati</taxon>
        <taxon>Bacillota</taxon>
        <taxon>Bacillota incertae sedis</taxon>
        <taxon>Candidatus Alloenteromonas</taxon>
    </lineage>
</organism>
<comment type="caution">
    <text evidence="2">The sequence shown here is derived from an EMBL/GenBank/DDBJ whole genome shotgun (WGS) entry which is preliminary data.</text>
</comment>
<accession>A0A9D1LMN6</accession>
<feature type="signal peptide" evidence="1">
    <location>
        <begin position="1"/>
        <end position="22"/>
    </location>
</feature>
<gene>
    <name evidence="2" type="ORF">IAC52_00070</name>
</gene>
<protein>
    <recommendedName>
        <fullName evidence="4">Lipoprotein</fullName>
    </recommendedName>
</protein>
<feature type="chain" id="PRO_5039060965" description="Lipoprotein" evidence="1">
    <location>
        <begin position="23"/>
        <end position="503"/>
    </location>
</feature>
<dbReference type="Proteomes" id="UP000824070">
    <property type="component" value="Unassembled WGS sequence"/>
</dbReference>
<name>A0A9D1LMN6_9FIRM</name>
<dbReference type="PROSITE" id="PS51257">
    <property type="entry name" value="PROKAR_LIPOPROTEIN"/>
    <property type="match status" value="1"/>
</dbReference>
<dbReference type="AlphaFoldDB" id="A0A9D1LMN6"/>
<evidence type="ECO:0008006" key="4">
    <source>
        <dbReference type="Google" id="ProtNLM"/>
    </source>
</evidence>
<keyword evidence="1" id="KW-0732">Signal</keyword>
<dbReference type="EMBL" id="DVMV01000002">
    <property type="protein sequence ID" value="HIU44684.1"/>
    <property type="molecule type" value="Genomic_DNA"/>
</dbReference>